<evidence type="ECO:0000256" key="5">
    <source>
        <dbReference type="RuleBase" id="RU000384"/>
    </source>
</evidence>
<dbReference type="SUPFAM" id="SSF55931">
    <property type="entry name" value="Glutamine synthetase/guanido kinase"/>
    <property type="match status" value="1"/>
</dbReference>
<dbReference type="InterPro" id="IPR014746">
    <property type="entry name" value="Gln_synth/guanido_kin_cat_dom"/>
</dbReference>
<dbReference type="OrthoDB" id="9807095at2"/>
<evidence type="ECO:0000256" key="4">
    <source>
        <dbReference type="PROSITE-ProRule" id="PRU01330"/>
    </source>
</evidence>
<dbReference type="PANTHER" id="PTHR43407">
    <property type="entry name" value="GLUTAMINE SYNTHETASE"/>
    <property type="match status" value="1"/>
</dbReference>
<dbReference type="GO" id="GO:0006542">
    <property type="term" value="P:glutamine biosynthetic process"/>
    <property type="evidence" value="ECO:0007669"/>
    <property type="project" value="InterPro"/>
</dbReference>
<dbReference type="AlphaFoldDB" id="A0A5C4VNE5"/>
<dbReference type="EC" id="6.3.1.2" evidence="2"/>
<dbReference type="GO" id="GO:0004356">
    <property type="term" value="F:glutamine synthetase activity"/>
    <property type="evidence" value="ECO:0007669"/>
    <property type="project" value="UniProtKB-EC"/>
</dbReference>
<keyword evidence="9" id="KW-1185">Reference proteome</keyword>
<dbReference type="InterPro" id="IPR008147">
    <property type="entry name" value="Gln_synt_N"/>
</dbReference>
<evidence type="ECO:0000256" key="1">
    <source>
        <dbReference type="ARBA" id="ARBA00009897"/>
    </source>
</evidence>
<dbReference type="InterPro" id="IPR036651">
    <property type="entry name" value="Gln_synt_N_sf"/>
</dbReference>
<evidence type="ECO:0000256" key="3">
    <source>
        <dbReference type="ARBA" id="ARBA00033230"/>
    </source>
</evidence>
<dbReference type="Proteomes" id="UP000313231">
    <property type="component" value="Unassembled WGS sequence"/>
</dbReference>
<organism evidence="8 9">
    <name type="scientific">Nocardioides albidus</name>
    <dbReference type="NCBI Taxonomy" id="1517589"/>
    <lineage>
        <taxon>Bacteria</taxon>
        <taxon>Bacillati</taxon>
        <taxon>Actinomycetota</taxon>
        <taxon>Actinomycetes</taxon>
        <taxon>Propionibacteriales</taxon>
        <taxon>Nocardioidaceae</taxon>
        <taxon>Nocardioides</taxon>
    </lineage>
</organism>
<dbReference type="InterPro" id="IPR008146">
    <property type="entry name" value="Gln_synth_cat_dom"/>
</dbReference>
<evidence type="ECO:0000259" key="6">
    <source>
        <dbReference type="PROSITE" id="PS51986"/>
    </source>
</evidence>
<name>A0A5C4VNE5_9ACTN</name>
<evidence type="ECO:0000256" key="2">
    <source>
        <dbReference type="ARBA" id="ARBA00012937"/>
    </source>
</evidence>
<gene>
    <name evidence="8" type="ORF">FHP29_16220</name>
</gene>
<evidence type="ECO:0000313" key="8">
    <source>
        <dbReference type="EMBL" id="TNM37382.1"/>
    </source>
</evidence>
<evidence type="ECO:0000259" key="7">
    <source>
        <dbReference type="PROSITE" id="PS51987"/>
    </source>
</evidence>
<sequence>MEHIDENALREAAQQFATDGIDVVRIGYSDLIGTERGRDVLADRFDRTVGDGVAFCRSVYATSPMGDVIDIAGGLSAGLPDIVVVPDLATTRPVPWEPGVAHIIGDIYNPDGSPSEESPRQVLKRVVERFAELGMQPVVGPELEFYVLEQDETKPNGWRRYGDATGNVYVAGLKGDPENTLLASLRDLAAYGLDVVAANHEFSGGQFEINLWHSDALDAADRAFRFKSAVQEISRRRGKMATFMAKPFNDEGGSGFHIHFSTVDGEGRPLFDDPDGADGLSEIGRAAIAGVLAHAPALAALHNPTVNSYKRFGPDTLAPWLIDWGLDNRSAMVRIPPERGRASRMELRLGDASANPYLAIASLLAAAYLGIRDKLTPPDKLEGYGYDPTKADRLPSDLGTAIDALEEDKDLADILGPTFVETFVAYKRNELERFSQFVTDWEFREYAYHL</sequence>
<proteinExistence type="inferred from homology"/>
<comment type="caution">
    <text evidence="8">The sequence shown here is derived from an EMBL/GenBank/DDBJ whole genome shotgun (WGS) entry which is preliminary data.</text>
</comment>
<dbReference type="GO" id="GO:0005737">
    <property type="term" value="C:cytoplasm"/>
    <property type="evidence" value="ECO:0007669"/>
    <property type="project" value="TreeGrafter"/>
</dbReference>
<dbReference type="GO" id="GO:0016020">
    <property type="term" value="C:membrane"/>
    <property type="evidence" value="ECO:0007669"/>
    <property type="project" value="TreeGrafter"/>
</dbReference>
<dbReference type="SUPFAM" id="SSF54368">
    <property type="entry name" value="Glutamine synthetase, N-terminal domain"/>
    <property type="match status" value="1"/>
</dbReference>
<dbReference type="SMART" id="SM01230">
    <property type="entry name" value="Gln-synt_C"/>
    <property type="match status" value="1"/>
</dbReference>
<feature type="domain" description="GS catalytic" evidence="7">
    <location>
        <begin position="119"/>
        <end position="450"/>
    </location>
</feature>
<dbReference type="EMBL" id="VDMP01000026">
    <property type="protein sequence ID" value="TNM37382.1"/>
    <property type="molecule type" value="Genomic_DNA"/>
</dbReference>
<dbReference type="Gene3D" id="3.10.20.70">
    <property type="entry name" value="Glutamine synthetase, N-terminal domain"/>
    <property type="match status" value="1"/>
</dbReference>
<protein>
    <recommendedName>
        <fullName evidence="2">glutamine synthetase</fullName>
        <ecNumber evidence="2">6.3.1.2</ecNumber>
    </recommendedName>
    <alternativeName>
        <fullName evidence="3">Glutamine synthetase I beta</fullName>
    </alternativeName>
</protein>
<dbReference type="RefSeq" id="WP_139623923.1">
    <property type="nucleotide sequence ID" value="NZ_VDMP01000026.1"/>
</dbReference>
<dbReference type="Gene3D" id="3.30.590.10">
    <property type="entry name" value="Glutamine synthetase/guanido kinase, catalytic domain"/>
    <property type="match status" value="1"/>
</dbReference>
<comment type="similarity">
    <text evidence="1 4 5">Belongs to the glutamine synthetase family.</text>
</comment>
<reference evidence="8 9" key="1">
    <citation type="journal article" date="2016" name="Int. J. Syst. Evol. Microbiol.">
        <title>Nocardioides albidus sp. nov., an actinobacterium isolated from garden soil.</title>
        <authorList>
            <person name="Singh H."/>
            <person name="Du J."/>
            <person name="Trinh H."/>
            <person name="Won K."/>
            <person name="Yang J.E."/>
            <person name="Yin C."/>
            <person name="Kook M."/>
            <person name="Yi T.H."/>
        </authorList>
    </citation>
    <scope>NUCLEOTIDE SEQUENCE [LARGE SCALE GENOMIC DNA]</scope>
    <source>
        <strain evidence="8 9">CCTCC AB 2015297</strain>
    </source>
</reference>
<dbReference type="PROSITE" id="PS51986">
    <property type="entry name" value="GS_BETA_GRASP"/>
    <property type="match status" value="1"/>
</dbReference>
<dbReference type="PROSITE" id="PS51987">
    <property type="entry name" value="GS_CATALYTIC"/>
    <property type="match status" value="1"/>
</dbReference>
<dbReference type="Pfam" id="PF00120">
    <property type="entry name" value="Gln-synt_C"/>
    <property type="match status" value="1"/>
</dbReference>
<dbReference type="PANTHER" id="PTHR43407:SF1">
    <property type="entry name" value="LENGSIN"/>
    <property type="match status" value="1"/>
</dbReference>
<evidence type="ECO:0000313" key="9">
    <source>
        <dbReference type="Proteomes" id="UP000313231"/>
    </source>
</evidence>
<accession>A0A5C4VNE5</accession>
<feature type="domain" description="GS beta-grasp" evidence="6">
    <location>
        <begin position="19"/>
        <end position="112"/>
    </location>
</feature>